<keyword evidence="2" id="KW-1185">Reference proteome</keyword>
<dbReference type="GO" id="GO:0030246">
    <property type="term" value="F:carbohydrate binding"/>
    <property type="evidence" value="ECO:0007669"/>
    <property type="project" value="InterPro"/>
</dbReference>
<dbReference type="InterPro" id="IPR037481">
    <property type="entry name" value="LacX"/>
</dbReference>
<name>A0A225NLC4_9RHOB</name>
<dbReference type="GO" id="GO:0016853">
    <property type="term" value="F:isomerase activity"/>
    <property type="evidence" value="ECO:0007669"/>
    <property type="project" value="InterPro"/>
</dbReference>
<gene>
    <name evidence="1" type="ORF">ATO3_10665</name>
</gene>
<evidence type="ECO:0000313" key="2">
    <source>
        <dbReference type="Proteomes" id="UP000215377"/>
    </source>
</evidence>
<protein>
    <submittedName>
        <fullName evidence="1">Aldose epimerase</fullName>
    </submittedName>
</protein>
<dbReference type="Pfam" id="PF01263">
    <property type="entry name" value="Aldose_epim"/>
    <property type="match status" value="1"/>
</dbReference>
<proteinExistence type="predicted"/>
<dbReference type="InterPro" id="IPR014718">
    <property type="entry name" value="GH-type_carb-bd"/>
</dbReference>
<reference evidence="1 2" key="1">
    <citation type="submission" date="2013-04" db="EMBL/GenBank/DDBJ databases">
        <title>Oceanicola sp. 22II1-22F33 Genome Sequencing.</title>
        <authorList>
            <person name="Lai Q."/>
            <person name="Li G."/>
            <person name="Shao Z."/>
        </authorList>
    </citation>
    <scope>NUCLEOTIDE SEQUENCE [LARGE SCALE GENOMIC DNA]</scope>
    <source>
        <strain evidence="1 2">22II1-22F33</strain>
    </source>
</reference>
<dbReference type="Proteomes" id="UP000215377">
    <property type="component" value="Unassembled WGS sequence"/>
</dbReference>
<dbReference type="Gene3D" id="2.70.98.10">
    <property type="match status" value="1"/>
</dbReference>
<dbReference type="InterPro" id="IPR011013">
    <property type="entry name" value="Gal_mutarotase_sf_dom"/>
</dbReference>
<organism evidence="1 2">
    <name type="scientific">Marinibacterium profundimaris</name>
    <dbReference type="NCBI Taxonomy" id="1679460"/>
    <lineage>
        <taxon>Bacteria</taxon>
        <taxon>Pseudomonadati</taxon>
        <taxon>Pseudomonadota</taxon>
        <taxon>Alphaproteobacteria</taxon>
        <taxon>Rhodobacterales</taxon>
        <taxon>Paracoccaceae</taxon>
        <taxon>Marinibacterium</taxon>
    </lineage>
</organism>
<comment type="caution">
    <text evidence="1">The sequence shown here is derived from an EMBL/GenBank/DDBJ whole genome shotgun (WGS) entry which is preliminary data.</text>
</comment>
<dbReference type="RefSeq" id="WP_088649825.1">
    <property type="nucleotide sequence ID" value="NZ_AQQR01000003.1"/>
</dbReference>
<accession>A0A225NLC4</accession>
<dbReference type="OrthoDB" id="9795355at2"/>
<dbReference type="CDD" id="cd09024">
    <property type="entry name" value="Aldose_epim_lacX"/>
    <property type="match status" value="1"/>
</dbReference>
<dbReference type="EMBL" id="AQQR01000003">
    <property type="protein sequence ID" value="OWU74995.1"/>
    <property type="molecule type" value="Genomic_DNA"/>
</dbReference>
<dbReference type="AlphaFoldDB" id="A0A225NLC4"/>
<dbReference type="GO" id="GO:0005975">
    <property type="term" value="P:carbohydrate metabolic process"/>
    <property type="evidence" value="ECO:0007669"/>
    <property type="project" value="InterPro"/>
</dbReference>
<dbReference type="InterPro" id="IPR008183">
    <property type="entry name" value="Aldose_1/G6P_1-epimerase"/>
</dbReference>
<evidence type="ECO:0000313" key="1">
    <source>
        <dbReference type="EMBL" id="OWU74995.1"/>
    </source>
</evidence>
<sequence length="290" mass="31342">MTADTSVLSNGELRLTVAPLGAEMQSLRDAAGQEYLWHGDGAFWTGRAPVLFPIVGRAAGDRIAVGDHAAPMGQHGFARRSHFDLVGQTDTMCHHVLNASDTTREVYPFDFALHLVHWLEGRTVQCEARVENTGTEDMPFGFGFHPAFCWPLPGAEGQDHVVTLEAGGAPQRRPLRDDGLLRREMVPGPFTDGRLTIEEALFADRALVFPNGSDALRYGPETGAGLSFTFRNLPDLALWKPIGAPFLCVEPWHGTASVEGDGPQIADRPNSIILAPGASAEFGYAVTLEA</sequence>
<dbReference type="SUPFAM" id="SSF74650">
    <property type="entry name" value="Galactose mutarotase-like"/>
    <property type="match status" value="1"/>
</dbReference>